<keyword evidence="1" id="KW-0227">DNA damage</keyword>
<protein>
    <submittedName>
        <fullName evidence="4">UV-endonuclease uvdE domain-containing protein</fullName>
    </submittedName>
</protein>
<dbReference type="EMBL" id="JAIZPD010000001">
    <property type="protein sequence ID" value="KAH0968889.1"/>
    <property type="molecule type" value="Genomic_DNA"/>
</dbReference>
<dbReference type="RefSeq" id="XP_044726402.1">
    <property type="nucleotide sequence ID" value="XM_044860002.1"/>
</dbReference>
<evidence type="ECO:0000256" key="2">
    <source>
        <dbReference type="ARBA" id="ARBA00023204"/>
    </source>
</evidence>
<reference evidence="4" key="1">
    <citation type="submission" date="2021-09" db="EMBL/GenBank/DDBJ databases">
        <title>A high-quality genome of the endoparasitic fungus Hirsutella rhossiliensis with a comparison of Hirsutella genomes reveals transposable elements contributing to genome size variation.</title>
        <authorList>
            <person name="Lin R."/>
            <person name="Jiao Y."/>
            <person name="Sun X."/>
            <person name="Ling J."/>
            <person name="Xie B."/>
            <person name="Cheng X."/>
        </authorList>
    </citation>
    <scope>NUCLEOTIDE SEQUENCE</scope>
    <source>
        <strain evidence="4">HR02</strain>
    </source>
</reference>
<dbReference type="PANTHER" id="PTHR31290:SF5">
    <property type="entry name" value="UV-DAMAGE ENDONUCLEASE"/>
    <property type="match status" value="1"/>
</dbReference>
<dbReference type="Gene3D" id="3.20.20.150">
    <property type="entry name" value="Divalent-metal-dependent TIM barrel enzymes"/>
    <property type="match status" value="1"/>
</dbReference>
<dbReference type="GO" id="GO:0005739">
    <property type="term" value="C:mitochondrion"/>
    <property type="evidence" value="ECO:0007669"/>
    <property type="project" value="TreeGrafter"/>
</dbReference>
<dbReference type="OrthoDB" id="541883at2759"/>
<dbReference type="Pfam" id="PF03851">
    <property type="entry name" value="UvdE"/>
    <property type="match status" value="1"/>
</dbReference>
<organism evidence="4 5">
    <name type="scientific">Hirsutella rhossiliensis</name>
    <dbReference type="NCBI Taxonomy" id="111463"/>
    <lineage>
        <taxon>Eukaryota</taxon>
        <taxon>Fungi</taxon>
        <taxon>Dikarya</taxon>
        <taxon>Ascomycota</taxon>
        <taxon>Pezizomycotina</taxon>
        <taxon>Sordariomycetes</taxon>
        <taxon>Hypocreomycetidae</taxon>
        <taxon>Hypocreales</taxon>
        <taxon>Ophiocordycipitaceae</taxon>
        <taxon>Hirsutella</taxon>
    </lineage>
</organism>
<dbReference type="GO" id="GO:0043504">
    <property type="term" value="P:mitochondrial DNA repair"/>
    <property type="evidence" value="ECO:0007669"/>
    <property type="project" value="TreeGrafter"/>
</dbReference>
<dbReference type="PANTHER" id="PTHR31290">
    <property type="entry name" value="UV-DAMAGE ENDONUCLEASE"/>
    <property type="match status" value="1"/>
</dbReference>
<dbReference type="Proteomes" id="UP000824596">
    <property type="component" value="Unassembled WGS sequence"/>
</dbReference>
<dbReference type="GO" id="GO:0004519">
    <property type="term" value="F:endonuclease activity"/>
    <property type="evidence" value="ECO:0007669"/>
    <property type="project" value="InterPro"/>
</dbReference>
<dbReference type="GO" id="GO:0009411">
    <property type="term" value="P:response to UV"/>
    <property type="evidence" value="ECO:0007669"/>
    <property type="project" value="InterPro"/>
</dbReference>
<feature type="region of interest" description="Disordered" evidence="3">
    <location>
        <begin position="64"/>
        <end position="86"/>
    </location>
</feature>
<sequence>MKQPQHALLGAAQMPTRTWLTPLDEDGQEKDARRLLPVNSEQLPLPWCGRLGYACLNMYLRAANSPPEHATKNRPDKTKPGDVKRGPTFMEDIGIANAADIIKMIRWNDKYGIKIINMPPPFIQALEPSHKGPIGTSLRAK</sequence>
<dbReference type="GO" id="GO:0005634">
    <property type="term" value="C:nucleus"/>
    <property type="evidence" value="ECO:0007669"/>
    <property type="project" value="TreeGrafter"/>
</dbReference>
<gene>
    <name evidence="4" type="ORF">HRG_01531</name>
</gene>
<keyword evidence="2" id="KW-0234">DNA repair</keyword>
<evidence type="ECO:0000256" key="3">
    <source>
        <dbReference type="SAM" id="MobiDB-lite"/>
    </source>
</evidence>
<dbReference type="GeneID" id="68350660"/>
<comment type="caution">
    <text evidence="4">The sequence shown here is derived from an EMBL/GenBank/DDBJ whole genome shotgun (WGS) entry which is preliminary data.</text>
</comment>
<evidence type="ECO:0000313" key="5">
    <source>
        <dbReference type="Proteomes" id="UP000824596"/>
    </source>
</evidence>
<evidence type="ECO:0000313" key="4">
    <source>
        <dbReference type="EMBL" id="KAH0968889.1"/>
    </source>
</evidence>
<feature type="compositionally biased region" description="Basic and acidic residues" evidence="3">
    <location>
        <begin position="69"/>
        <end position="85"/>
    </location>
</feature>
<name>A0A9P8N8Y0_9HYPO</name>
<keyword evidence="5" id="KW-1185">Reference proteome</keyword>
<dbReference type="GO" id="GO:0006289">
    <property type="term" value="P:nucleotide-excision repair"/>
    <property type="evidence" value="ECO:0007669"/>
    <property type="project" value="InterPro"/>
</dbReference>
<accession>A0A9P8N8Y0</accession>
<dbReference type="InterPro" id="IPR004601">
    <property type="entry name" value="UvdE"/>
</dbReference>
<proteinExistence type="predicted"/>
<dbReference type="AlphaFoldDB" id="A0A9P8N8Y0"/>
<evidence type="ECO:0000256" key="1">
    <source>
        <dbReference type="ARBA" id="ARBA00022763"/>
    </source>
</evidence>